<evidence type="ECO:0000256" key="1">
    <source>
        <dbReference type="ARBA" id="ARBA00004609"/>
    </source>
</evidence>
<dbReference type="GO" id="GO:0000902">
    <property type="term" value="P:cell morphogenesis"/>
    <property type="evidence" value="ECO:0007669"/>
    <property type="project" value="TreeGrafter"/>
</dbReference>
<comment type="function">
    <text evidence="15">Cadherins are calcium-dependent cell adhesion proteins. They preferentially interact with themselves in a homophilic manner in connecting cells; cadherins may thus contribute to the sorting of heterogeneous cell types. May act as a negative regulator of neural cell growth.</text>
</comment>
<gene>
    <name evidence="18" type="ORF">EOD39_9948</name>
</gene>
<dbReference type="Pfam" id="PF00028">
    <property type="entry name" value="Cadherin"/>
    <property type="match status" value="1"/>
</dbReference>
<dbReference type="InterPro" id="IPR039808">
    <property type="entry name" value="Cadherin"/>
</dbReference>
<sequence>MGWSVNFDDCHGNENVNFEVSHPAFIVDEDGSVVPLRDVTDSGSTLFIHGRTAFADDMVEIKIHGAPERRPQTLKEILGLGQSPAFMRTKRSLLAPPMFVPENQRAPFPKSIGKVISSEMPDNVVFKLTGEGADQEPKGIFYINKNTGEVLVSRSLDRERIAFYHVSTFSIWTREGM</sequence>
<name>A0A662YXD1_ACIRT</name>
<evidence type="ECO:0000256" key="11">
    <source>
        <dbReference type="ARBA" id="ARBA00022889"/>
    </source>
</evidence>
<dbReference type="InterPro" id="IPR015919">
    <property type="entry name" value="Cadherin-like_sf"/>
</dbReference>
<dbReference type="PANTHER" id="PTHR24027:SF80">
    <property type="entry name" value="CADHERIN-13"/>
    <property type="match status" value="1"/>
</dbReference>
<keyword evidence="12" id="KW-0472">Membrane</keyword>
<accession>A0A662YXD1</accession>
<keyword evidence="14" id="KW-0449">Lipoprotein</keyword>
<dbReference type="GO" id="GO:0007156">
    <property type="term" value="P:homophilic cell adhesion via plasma membrane adhesion molecules"/>
    <property type="evidence" value="ECO:0007669"/>
    <property type="project" value="InterPro"/>
</dbReference>
<dbReference type="GO" id="GO:0016342">
    <property type="term" value="C:catenin complex"/>
    <property type="evidence" value="ECO:0007669"/>
    <property type="project" value="TreeGrafter"/>
</dbReference>
<dbReference type="Proteomes" id="UP000289886">
    <property type="component" value="Unassembled WGS sequence"/>
</dbReference>
<evidence type="ECO:0000313" key="18">
    <source>
        <dbReference type="EMBL" id="RXN00219.1"/>
    </source>
</evidence>
<evidence type="ECO:0000313" key="19">
    <source>
        <dbReference type="Proteomes" id="UP000289886"/>
    </source>
</evidence>
<dbReference type="GO" id="GO:0007043">
    <property type="term" value="P:cell-cell junction assembly"/>
    <property type="evidence" value="ECO:0007669"/>
    <property type="project" value="TreeGrafter"/>
</dbReference>
<proteinExistence type="predicted"/>
<evidence type="ECO:0000256" key="14">
    <source>
        <dbReference type="ARBA" id="ARBA00023288"/>
    </source>
</evidence>
<dbReference type="GO" id="GO:0034332">
    <property type="term" value="P:adherens junction organization"/>
    <property type="evidence" value="ECO:0007669"/>
    <property type="project" value="TreeGrafter"/>
</dbReference>
<dbReference type="InterPro" id="IPR014868">
    <property type="entry name" value="Cadherin_pro_dom"/>
</dbReference>
<dbReference type="InterPro" id="IPR002126">
    <property type="entry name" value="Cadherin-like_dom"/>
</dbReference>
<evidence type="ECO:0000256" key="16">
    <source>
        <dbReference type="PROSITE-ProRule" id="PRU00043"/>
    </source>
</evidence>
<dbReference type="PANTHER" id="PTHR24027">
    <property type="entry name" value="CADHERIN-23"/>
    <property type="match status" value="1"/>
</dbReference>
<reference evidence="18 19" key="1">
    <citation type="submission" date="2019-01" db="EMBL/GenBank/DDBJ databases">
        <title>Draft Genome and Complete Hox-Cluster Characterization of the Sterlet Sturgeon (Acipenser ruthenus).</title>
        <authorList>
            <person name="Wei Q."/>
        </authorList>
    </citation>
    <scope>NUCLEOTIDE SEQUENCE [LARGE SCALE GENOMIC DNA]</scope>
    <source>
        <strain evidence="18">WHYD16114868_AA</strain>
        <tissue evidence="18">Blood</tissue>
    </source>
</reference>
<dbReference type="GO" id="GO:0005912">
    <property type="term" value="C:adherens junction"/>
    <property type="evidence" value="ECO:0007669"/>
    <property type="project" value="TreeGrafter"/>
</dbReference>
<organism evidence="18 19">
    <name type="scientific">Acipenser ruthenus</name>
    <name type="common">Sterlet sturgeon</name>
    <dbReference type="NCBI Taxonomy" id="7906"/>
    <lineage>
        <taxon>Eukaryota</taxon>
        <taxon>Metazoa</taxon>
        <taxon>Chordata</taxon>
        <taxon>Craniata</taxon>
        <taxon>Vertebrata</taxon>
        <taxon>Euteleostomi</taxon>
        <taxon>Actinopterygii</taxon>
        <taxon>Chondrostei</taxon>
        <taxon>Acipenseriformes</taxon>
        <taxon>Acipenseridae</taxon>
        <taxon>Acipenser</taxon>
    </lineage>
</organism>
<keyword evidence="6" id="KW-0165">Cleavage on pair of basic residues</keyword>
<dbReference type="GO" id="GO:0008013">
    <property type="term" value="F:beta-catenin binding"/>
    <property type="evidence" value="ECO:0007669"/>
    <property type="project" value="TreeGrafter"/>
</dbReference>
<keyword evidence="11" id="KW-0130">Cell adhesion</keyword>
<evidence type="ECO:0000256" key="5">
    <source>
        <dbReference type="ARBA" id="ARBA00022622"/>
    </source>
</evidence>
<keyword evidence="13" id="KW-0325">Glycoprotein</keyword>
<evidence type="ECO:0000256" key="4">
    <source>
        <dbReference type="ARBA" id="ARBA00022475"/>
    </source>
</evidence>
<dbReference type="Pfam" id="PF08758">
    <property type="entry name" value="Cadherin_pro"/>
    <property type="match status" value="1"/>
</dbReference>
<evidence type="ECO:0000256" key="9">
    <source>
        <dbReference type="ARBA" id="ARBA00022737"/>
    </source>
</evidence>
<comment type="caution">
    <text evidence="18">The sequence shown here is derived from an EMBL/GenBank/DDBJ whole genome shotgun (WGS) entry which is preliminary data.</text>
</comment>
<dbReference type="GO" id="GO:0098552">
    <property type="term" value="C:side of membrane"/>
    <property type="evidence" value="ECO:0007669"/>
    <property type="project" value="UniProtKB-KW"/>
</dbReference>
<evidence type="ECO:0000256" key="8">
    <source>
        <dbReference type="ARBA" id="ARBA00022729"/>
    </source>
</evidence>
<evidence type="ECO:0000256" key="15">
    <source>
        <dbReference type="ARBA" id="ARBA00025461"/>
    </source>
</evidence>
<comment type="subcellular location">
    <subcellularLocation>
        <location evidence="1">Cell membrane</location>
        <topology evidence="1">Lipid-anchor</topology>
        <topology evidence="1">GPI-anchor</topology>
    </subcellularLocation>
</comment>
<evidence type="ECO:0000256" key="13">
    <source>
        <dbReference type="ARBA" id="ARBA00023180"/>
    </source>
</evidence>
<keyword evidence="4" id="KW-1003">Cell membrane</keyword>
<dbReference type="AlphaFoldDB" id="A0A662YXD1"/>
<keyword evidence="5" id="KW-0336">GPI-anchor</keyword>
<keyword evidence="9" id="KW-0677">Repeat</keyword>
<evidence type="ECO:0000256" key="6">
    <source>
        <dbReference type="ARBA" id="ARBA00022685"/>
    </source>
</evidence>
<evidence type="ECO:0000259" key="17">
    <source>
        <dbReference type="PROSITE" id="PS50268"/>
    </source>
</evidence>
<keyword evidence="19" id="KW-1185">Reference proteome</keyword>
<dbReference type="FunFam" id="2.60.40.60:FF:000011">
    <property type="entry name" value="Cadherin 1"/>
    <property type="match status" value="1"/>
</dbReference>
<dbReference type="PROSITE" id="PS50268">
    <property type="entry name" value="CADHERIN_2"/>
    <property type="match status" value="1"/>
</dbReference>
<evidence type="ECO:0000256" key="10">
    <source>
        <dbReference type="ARBA" id="ARBA00022837"/>
    </source>
</evidence>
<comment type="subunit">
    <text evidence="2">By contrast to classical cadherins, homodimerization in trans is not mediated by cadherin EC1 domain strand-swapping, but instead through a homophilic adhesive interface which joins two elongated EC1-EC2 domains through a region near their Ca2+-binding sites to form a tetrahedral, X-like shape.</text>
</comment>
<dbReference type="GO" id="GO:0045296">
    <property type="term" value="F:cadherin binding"/>
    <property type="evidence" value="ECO:0007669"/>
    <property type="project" value="TreeGrafter"/>
</dbReference>
<evidence type="ECO:0000256" key="7">
    <source>
        <dbReference type="ARBA" id="ARBA00022723"/>
    </source>
</evidence>
<feature type="domain" description="Cadherin" evidence="17">
    <location>
        <begin position="100"/>
        <end position="166"/>
    </location>
</feature>
<dbReference type="CDD" id="cd11304">
    <property type="entry name" value="Cadherin_repeat"/>
    <property type="match status" value="1"/>
</dbReference>
<dbReference type="GO" id="GO:0005509">
    <property type="term" value="F:calcium ion binding"/>
    <property type="evidence" value="ECO:0007669"/>
    <property type="project" value="UniProtKB-UniRule"/>
</dbReference>
<protein>
    <recommendedName>
        <fullName evidence="3">Cadherin-13</fullName>
    </recommendedName>
</protein>
<dbReference type="EMBL" id="SCEB01000218">
    <property type="protein sequence ID" value="RXN00219.1"/>
    <property type="molecule type" value="Genomic_DNA"/>
</dbReference>
<dbReference type="Gene3D" id="2.60.40.60">
    <property type="entry name" value="Cadherins"/>
    <property type="match status" value="2"/>
</dbReference>
<evidence type="ECO:0000256" key="2">
    <source>
        <dbReference type="ARBA" id="ARBA00011555"/>
    </source>
</evidence>
<dbReference type="GO" id="GO:0016339">
    <property type="term" value="P:calcium-dependent cell-cell adhesion via plasma membrane cell adhesion molecules"/>
    <property type="evidence" value="ECO:0007669"/>
    <property type="project" value="TreeGrafter"/>
</dbReference>
<keyword evidence="8" id="KW-0732">Signal</keyword>
<evidence type="ECO:0000256" key="12">
    <source>
        <dbReference type="ARBA" id="ARBA00023136"/>
    </source>
</evidence>
<dbReference type="GO" id="GO:0016477">
    <property type="term" value="P:cell migration"/>
    <property type="evidence" value="ECO:0007669"/>
    <property type="project" value="TreeGrafter"/>
</dbReference>
<dbReference type="GO" id="GO:0044331">
    <property type="term" value="P:cell-cell adhesion mediated by cadherin"/>
    <property type="evidence" value="ECO:0007669"/>
    <property type="project" value="TreeGrafter"/>
</dbReference>
<keyword evidence="7" id="KW-0479">Metal-binding</keyword>
<keyword evidence="10 16" id="KW-0106">Calcium</keyword>
<dbReference type="SUPFAM" id="SSF49313">
    <property type="entry name" value="Cadherin-like"/>
    <property type="match status" value="2"/>
</dbReference>
<evidence type="ECO:0000256" key="3">
    <source>
        <dbReference type="ARBA" id="ARBA00018949"/>
    </source>
</evidence>